<proteinExistence type="predicted"/>
<dbReference type="RefSeq" id="XP_023377358.1">
    <property type="nucleotide sequence ID" value="XM_023521590.1"/>
</dbReference>
<feature type="compositionally biased region" description="Basic residues" evidence="1">
    <location>
        <begin position="88"/>
        <end position="97"/>
    </location>
</feature>
<dbReference type="KEGG" id="pvp:111730324"/>
<protein>
    <submittedName>
        <fullName evidence="3">Uncharacterized protein LOC111730324</fullName>
    </submittedName>
</protein>
<gene>
    <name evidence="3" type="primary">LOC111730324</name>
</gene>
<dbReference type="Proteomes" id="UP000515202">
    <property type="component" value="Unplaced"/>
</dbReference>
<accession>A0A6P6BQI5</accession>
<evidence type="ECO:0000256" key="1">
    <source>
        <dbReference type="SAM" id="MobiDB-lite"/>
    </source>
</evidence>
<sequence>MTLESHLGKSSGAGGSSGKSEHGGGRLRGPRVAAEGTSGEPGWRLTPAEASALPAEGPGGRASGVSSSPLAARPRRSGRALTEEARRSRAPAFRRRLSSSGRARGLWGPGSAALRPGNARLTPLPRAAPPPPAERGRGAQPSGIRPRLAAVPDSPLCGACCARAAQRCHLRPSPAGHPLRAHGMALSPEHGCSQICKAETSHPSSCRQDPASCIYTDSAQFPGQHTSPGLSASPVWHPQEQPWRLQHQDQILFLEIISRSGFILPNGMDVSWHLLPLAEGLLDVYF</sequence>
<organism evidence="2 3">
    <name type="scientific">Pteropus vampyrus</name>
    <name type="common">Large flying fox</name>
    <dbReference type="NCBI Taxonomy" id="132908"/>
    <lineage>
        <taxon>Eukaryota</taxon>
        <taxon>Metazoa</taxon>
        <taxon>Chordata</taxon>
        <taxon>Craniata</taxon>
        <taxon>Vertebrata</taxon>
        <taxon>Euteleostomi</taxon>
        <taxon>Mammalia</taxon>
        <taxon>Eutheria</taxon>
        <taxon>Laurasiatheria</taxon>
        <taxon>Chiroptera</taxon>
        <taxon>Yinpterochiroptera</taxon>
        <taxon>Pteropodoidea</taxon>
        <taxon>Pteropodidae</taxon>
        <taxon>Pteropodinae</taxon>
        <taxon>Pteropus</taxon>
    </lineage>
</organism>
<dbReference type="GeneID" id="111730324"/>
<feature type="region of interest" description="Disordered" evidence="1">
    <location>
        <begin position="1"/>
        <end position="147"/>
    </location>
</feature>
<keyword evidence="2" id="KW-1185">Reference proteome</keyword>
<name>A0A6P6BQI5_PTEVA</name>
<reference evidence="3" key="1">
    <citation type="submission" date="2025-08" db="UniProtKB">
        <authorList>
            <consortium name="RefSeq"/>
        </authorList>
    </citation>
    <scope>IDENTIFICATION</scope>
    <source>
        <tissue evidence="3">Kidney</tissue>
    </source>
</reference>
<evidence type="ECO:0000313" key="2">
    <source>
        <dbReference type="Proteomes" id="UP000515202"/>
    </source>
</evidence>
<dbReference type="AlphaFoldDB" id="A0A6P6BQI5"/>
<evidence type="ECO:0000313" key="3">
    <source>
        <dbReference type="RefSeq" id="XP_023377358.1"/>
    </source>
</evidence>